<sequence length="160" mass="16322">MTTSMTTTAGRPRIDPRGPRFGALITAVILLAVIFLALVGASGGALTLLALQTAVFAWGAFAGGRHPYGLLFKKLVRPRLSPPEALEDPAPPTFAQGVGLLVAVIGVVLGLAGVAAAVPIAAAAAFVAAFLNAAFDYCLGCQLYLLLVRARILSRAPAAS</sequence>
<keyword evidence="1" id="KW-0812">Transmembrane</keyword>
<protein>
    <submittedName>
        <fullName evidence="3">DUF4395 domain-containing protein</fullName>
    </submittedName>
</protein>
<evidence type="ECO:0000256" key="1">
    <source>
        <dbReference type="SAM" id="Phobius"/>
    </source>
</evidence>
<feature type="transmembrane region" description="Helical" evidence="1">
    <location>
        <begin position="21"/>
        <end position="39"/>
    </location>
</feature>
<dbReference type="RefSeq" id="WP_110126234.1">
    <property type="nucleotide sequence ID" value="NZ_QHLY01000007.1"/>
</dbReference>
<name>A0A317ZY87_9MICO</name>
<keyword evidence="4" id="KW-1185">Reference proteome</keyword>
<dbReference type="EMBL" id="QHLY01000007">
    <property type="protein sequence ID" value="PXA70856.1"/>
    <property type="molecule type" value="Genomic_DNA"/>
</dbReference>
<comment type="caution">
    <text evidence="3">The sequence shown here is derived from an EMBL/GenBank/DDBJ whole genome shotgun (WGS) entry which is preliminary data.</text>
</comment>
<dbReference type="InterPro" id="IPR025508">
    <property type="entry name" value="DUF4395"/>
</dbReference>
<dbReference type="AlphaFoldDB" id="A0A317ZY87"/>
<evidence type="ECO:0000259" key="2">
    <source>
        <dbReference type="Pfam" id="PF14340"/>
    </source>
</evidence>
<reference evidence="3 4" key="1">
    <citation type="submission" date="2018-05" db="EMBL/GenBank/DDBJ databases">
        <title>Genetic diversity of glacier-inhabiting Cryobacterium bacteria in China and description of Cryobacterium mengkeensis sp. nov. and Arthrobacter glacialis sp. nov.</title>
        <authorList>
            <person name="Liu Q."/>
            <person name="Xin Y.-H."/>
        </authorList>
    </citation>
    <scope>NUCLEOTIDE SEQUENCE [LARGE SCALE GENOMIC DNA]</scope>
    <source>
        <strain evidence="3 4">SK-1</strain>
    </source>
</reference>
<feature type="transmembrane region" description="Helical" evidence="1">
    <location>
        <begin position="98"/>
        <end position="118"/>
    </location>
</feature>
<keyword evidence="1" id="KW-1133">Transmembrane helix</keyword>
<feature type="transmembrane region" description="Helical" evidence="1">
    <location>
        <begin position="124"/>
        <end position="147"/>
    </location>
</feature>
<gene>
    <name evidence="3" type="ORF">CTB96_07280</name>
</gene>
<feature type="domain" description="DUF4395" evidence="2">
    <location>
        <begin position="14"/>
        <end position="149"/>
    </location>
</feature>
<organism evidence="3 4">
    <name type="scientific">Cryobacterium arcticum</name>
    <dbReference type="NCBI Taxonomy" id="670052"/>
    <lineage>
        <taxon>Bacteria</taxon>
        <taxon>Bacillati</taxon>
        <taxon>Actinomycetota</taxon>
        <taxon>Actinomycetes</taxon>
        <taxon>Micrococcales</taxon>
        <taxon>Microbacteriaceae</taxon>
        <taxon>Cryobacterium</taxon>
    </lineage>
</organism>
<feature type="transmembrane region" description="Helical" evidence="1">
    <location>
        <begin position="45"/>
        <end position="64"/>
    </location>
</feature>
<accession>A0A317ZY87</accession>
<evidence type="ECO:0000313" key="4">
    <source>
        <dbReference type="Proteomes" id="UP000246722"/>
    </source>
</evidence>
<proteinExistence type="predicted"/>
<dbReference type="Pfam" id="PF14340">
    <property type="entry name" value="DUF4395"/>
    <property type="match status" value="1"/>
</dbReference>
<evidence type="ECO:0000313" key="3">
    <source>
        <dbReference type="EMBL" id="PXA70856.1"/>
    </source>
</evidence>
<dbReference type="OrthoDB" id="345402at2"/>
<dbReference type="Proteomes" id="UP000246722">
    <property type="component" value="Unassembled WGS sequence"/>
</dbReference>
<keyword evidence="1" id="KW-0472">Membrane</keyword>